<evidence type="ECO:0000256" key="1">
    <source>
        <dbReference type="SAM" id="MobiDB-lite"/>
    </source>
</evidence>
<proteinExistence type="predicted"/>
<geneLocation type="plasmid" evidence="2">
    <name>pNRZ-28021</name>
</geneLocation>
<organism evidence="2">
    <name type="scientific">Enterobacter cloacae</name>
    <dbReference type="NCBI Taxonomy" id="550"/>
    <lineage>
        <taxon>Bacteria</taxon>
        <taxon>Pseudomonadati</taxon>
        <taxon>Pseudomonadota</taxon>
        <taxon>Gammaproteobacteria</taxon>
        <taxon>Enterobacterales</taxon>
        <taxon>Enterobacteriaceae</taxon>
        <taxon>Enterobacter</taxon>
        <taxon>Enterobacter cloacae complex</taxon>
    </lineage>
</organism>
<dbReference type="EMBL" id="MK471334">
    <property type="protein sequence ID" value="QCO95737.1"/>
    <property type="molecule type" value="Genomic_DNA"/>
</dbReference>
<protein>
    <submittedName>
        <fullName evidence="2">Uncharacterized protein</fullName>
    </submittedName>
</protein>
<dbReference type="AlphaFoldDB" id="A0A4P8GMR7"/>
<feature type="region of interest" description="Disordered" evidence="1">
    <location>
        <begin position="311"/>
        <end position="334"/>
    </location>
</feature>
<accession>A0A4P8GMR7</accession>
<keyword evidence="2" id="KW-0614">Plasmid</keyword>
<reference evidence="2" key="1">
    <citation type="submission" date="2019-01" db="EMBL/GenBank/DDBJ databases">
        <title>Genetic and biochemical characterization of FRI-3, a novel variant of the Ambler class A carbapenemase FRI-1.</title>
        <authorList>
            <person name="Schauer J.M."/>
            <person name="Gatermann S.G."/>
            <person name="Pfennigwerth N.E."/>
        </authorList>
    </citation>
    <scope>NUCLEOTIDE SEQUENCE</scope>
    <source>
        <plasmid evidence="2">pNRZ-28021</plasmid>
    </source>
</reference>
<name>A0A4P8GMR7_ENTCL</name>
<evidence type="ECO:0000313" key="2">
    <source>
        <dbReference type="EMBL" id="QCO95737.1"/>
    </source>
</evidence>
<sequence length="334" mass="38048">MKFVLEDVSVVLNRKANKDNNIDDVTHHHPSLYSLLAQHNHVSPLWLNFISLLDENADVDSNVLCEWLNSNYDLLPAETIPLTEEHFSQLLINVVTSSQLSKEALVVLVRTFRLSLTHVPEHLPLNNAAVLIGQQWLAPTATVFEQLYQELHQEGEALTPLLYNLICIRPALLNGNYDLVLYADKQFDRGITRLILNGGKIADEVCVSILNWLWEKEDALLSDVPLLSLQTLTRLSAKLNDDRQKQSLLIQCLKDGRSSQAAIRSVLMTFEHPDYSAFLIERSHRSIVYSDAMWALAVQLGRCEFIRPPKPTHANTRIRTEPFSNGEKEYDLHR</sequence>